<dbReference type="PROSITE" id="PS00651">
    <property type="entry name" value="RIBOSOMAL_L9"/>
    <property type="match status" value="1"/>
</dbReference>
<dbReference type="InterPro" id="IPR000244">
    <property type="entry name" value="Ribosomal_bL9"/>
</dbReference>
<dbReference type="SUPFAM" id="SSF55653">
    <property type="entry name" value="Ribosomal protein L9 C-domain"/>
    <property type="match status" value="1"/>
</dbReference>
<evidence type="ECO:0000313" key="10">
    <source>
        <dbReference type="Proteomes" id="UP000320184"/>
    </source>
</evidence>
<dbReference type="GO" id="GO:1990904">
    <property type="term" value="C:ribonucleoprotein complex"/>
    <property type="evidence" value="ECO:0007669"/>
    <property type="project" value="UniProtKB-KW"/>
</dbReference>
<accession>A0A538SJ33</accession>
<evidence type="ECO:0000256" key="3">
    <source>
        <dbReference type="ARBA" id="ARBA00022884"/>
    </source>
</evidence>
<protein>
    <recommendedName>
        <fullName evidence="6 7">Large ribosomal subunit protein bL9</fullName>
    </recommendedName>
</protein>
<feature type="domain" description="Ribosomal protein L9" evidence="8">
    <location>
        <begin position="13"/>
        <end position="40"/>
    </location>
</feature>
<dbReference type="GO" id="GO:0006412">
    <property type="term" value="P:translation"/>
    <property type="evidence" value="ECO:0007669"/>
    <property type="project" value="UniProtKB-UniRule"/>
</dbReference>
<evidence type="ECO:0000256" key="5">
    <source>
        <dbReference type="ARBA" id="ARBA00023274"/>
    </source>
</evidence>
<dbReference type="Gene3D" id="3.40.5.10">
    <property type="entry name" value="Ribosomal protein L9, N-terminal domain"/>
    <property type="match status" value="1"/>
</dbReference>
<organism evidence="9 10">
    <name type="scientific">Eiseniibacteriota bacterium</name>
    <dbReference type="NCBI Taxonomy" id="2212470"/>
    <lineage>
        <taxon>Bacteria</taxon>
        <taxon>Candidatus Eiseniibacteriota</taxon>
    </lineage>
</organism>
<evidence type="ECO:0000259" key="8">
    <source>
        <dbReference type="PROSITE" id="PS00651"/>
    </source>
</evidence>
<dbReference type="EMBL" id="VBOT01000072">
    <property type="protein sequence ID" value="TMQ51384.1"/>
    <property type="molecule type" value="Genomic_DNA"/>
</dbReference>
<keyword evidence="3 7" id="KW-0694">RNA-binding</keyword>
<evidence type="ECO:0000256" key="6">
    <source>
        <dbReference type="ARBA" id="ARBA00035292"/>
    </source>
</evidence>
<dbReference type="GO" id="GO:0003735">
    <property type="term" value="F:structural constituent of ribosome"/>
    <property type="evidence" value="ECO:0007669"/>
    <property type="project" value="InterPro"/>
</dbReference>
<evidence type="ECO:0000256" key="1">
    <source>
        <dbReference type="ARBA" id="ARBA00010605"/>
    </source>
</evidence>
<dbReference type="InterPro" id="IPR020069">
    <property type="entry name" value="Ribosomal_bL9_C"/>
</dbReference>
<name>A0A538SJ33_UNCEI</name>
<keyword evidence="4 7" id="KW-0689">Ribosomal protein</keyword>
<evidence type="ECO:0000256" key="2">
    <source>
        <dbReference type="ARBA" id="ARBA00022730"/>
    </source>
</evidence>
<evidence type="ECO:0000256" key="7">
    <source>
        <dbReference type="HAMAP-Rule" id="MF_00503"/>
    </source>
</evidence>
<dbReference type="AlphaFoldDB" id="A0A538SJ33"/>
<dbReference type="HAMAP" id="MF_00503">
    <property type="entry name" value="Ribosomal_bL9"/>
    <property type="match status" value="1"/>
</dbReference>
<dbReference type="PANTHER" id="PTHR21368">
    <property type="entry name" value="50S RIBOSOMAL PROTEIN L9"/>
    <property type="match status" value="1"/>
</dbReference>
<dbReference type="InterPro" id="IPR036935">
    <property type="entry name" value="Ribosomal_bL9_N_sf"/>
</dbReference>
<proteinExistence type="inferred from homology"/>
<dbReference type="Pfam" id="PF01281">
    <property type="entry name" value="Ribosomal_L9_N"/>
    <property type="match status" value="1"/>
</dbReference>
<dbReference type="GO" id="GO:0005840">
    <property type="term" value="C:ribosome"/>
    <property type="evidence" value="ECO:0007669"/>
    <property type="project" value="UniProtKB-KW"/>
</dbReference>
<dbReference type="Pfam" id="PF03948">
    <property type="entry name" value="Ribosomal_L9_C"/>
    <property type="match status" value="1"/>
</dbReference>
<dbReference type="NCBIfam" id="TIGR00158">
    <property type="entry name" value="L9"/>
    <property type="match status" value="1"/>
</dbReference>
<dbReference type="SUPFAM" id="SSF55658">
    <property type="entry name" value="L9 N-domain-like"/>
    <property type="match status" value="1"/>
</dbReference>
<dbReference type="InterPro" id="IPR009027">
    <property type="entry name" value="Ribosomal_bL9/RNase_H1_N"/>
</dbReference>
<dbReference type="InterPro" id="IPR036791">
    <property type="entry name" value="Ribosomal_bL9_C_sf"/>
</dbReference>
<comment type="similarity">
    <text evidence="1 7">Belongs to the bacterial ribosomal protein bL9 family.</text>
</comment>
<dbReference type="InterPro" id="IPR020594">
    <property type="entry name" value="Ribosomal_bL9_bac/chp"/>
</dbReference>
<keyword evidence="5 7" id="KW-0687">Ribonucleoprotein</keyword>
<dbReference type="Gene3D" id="3.10.430.100">
    <property type="entry name" value="Ribosomal protein L9, C-terminal domain"/>
    <property type="match status" value="1"/>
</dbReference>
<evidence type="ECO:0000256" key="4">
    <source>
        <dbReference type="ARBA" id="ARBA00022980"/>
    </source>
</evidence>
<gene>
    <name evidence="7" type="primary">rplI</name>
    <name evidence="9" type="ORF">E6K73_05940</name>
</gene>
<sequence length="147" mass="16038">MDVILLEDLKGVGSKGAMVNVKPGYARNYLLPRRLAIAAGSRSANLFQELERQRQVRDDKQLALARAEAERLNGTEINIPAPANEEDTLFGSIGTADIAAALGQAGFQVDKHKIELEDHIKQLGKYDVTVVIHPGVTATVKVWVVRP</sequence>
<dbReference type="InterPro" id="IPR020070">
    <property type="entry name" value="Ribosomal_bL9_N"/>
</dbReference>
<dbReference type="Proteomes" id="UP000320184">
    <property type="component" value="Unassembled WGS sequence"/>
</dbReference>
<evidence type="ECO:0000313" key="9">
    <source>
        <dbReference type="EMBL" id="TMQ51384.1"/>
    </source>
</evidence>
<comment type="function">
    <text evidence="7">Binds to the 23S rRNA.</text>
</comment>
<reference evidence="9 10" key="1">
    <citation type="journal article" date="2019" name="Nat. Microbiol.">
        <title>Mediterranean grassland soil C-N compound turnover is dependent on rainfall and depth, and is mediated by genomically divergent microorganisms.</title>
        <authorList>
            <person name="Diamond S."/>
            <person name="Andeer P.F."/>
            <person name="Li Z."/>
            <person name="Crits-Christoph A."/>
            <person name="Burstein D."/>
            <person name="Anantharaman K."/>
            <person name="Lane K.R."/>
            <person name="Thomas B.C."/>
            <person name="Pan C."/>
            <person name="Northen T.R."/>
            <person name="Banfield J.F."/>
        </authorList>
    </citation>
    <scope>NUCLEOTIDE SEQUENCE [LARGE SCALE GENOMIC DNA]</scope>
    <source>
        <strain evidence="9">WS_3</strain>
    </source>
</reference>
<comment type="caution">
    <text evidence="9">The sequence shown here is derived from an EMBL/GenBank/DDBJ whole genome shotgun (WGS) entry which is preliminary data.</text>
</comment>
<keyword evidence="2 7" id="KW-0699">rRNA-binding</keyword>
<dbReference type="GO" id="GO:0019843">
    <property type="term" value="F:rRNA binding"/>
    <property type="evidence" value="ECO:0007669"/>
    <property type="project" value="UniProtKB-UniRule"/>
</dbReference>